<dbReference type="InterPro" id="IPR036682">
    <property type="entry name" value="OS_D_A10/PebIII_sf"/>
</dbReference>
<evidence type="ECO:0000313" key="2">
    <source>
        <dbReference type="EMBL" id="AWC68032.1"/>
    </source>
</evidence>
<dbReference type="EMBL" id="MF509612">
    <property type="protein sequence ID" value="AWC68032.1"/>
    <property type="molecule type" value="mRNA"/>
</dbReference>
<gene>
    <name evidence="2" type="primary">CSP13</name>
</gene>
<protein>
    <submittedName>
        <fullName evidence="2">Chemosensory protein 13</fullName>
    </submittedName>
</protein>
<reference evidence="2" key="1">
    <citation type="submission" date="2017-07" db="EMBL/GenBank/DDBJ databases">
        <authorList>
            <person name="Sun Z.S."/>
            <person name="Albrecht U."/>
            <person name="Echele G."/>
            <person name="Lee C.C."/>
        </authorList>
    </citation>
    <scope>NUCLEOTIDE SEQUENCE</scope>
</reference>
<dbReference type="PANTHER" id="PTHR11257:SF12">
    <property type="entry name" value="EJACULATORY BULB-SPECIFIC PROTEIN 3-RELATED"/>
    <property type="match status" value="1"/>
</dbReference>
<name>A0A343WH08_MATON</name>
<organism evidence="2">
    <name type="scientific">Matsumurasca onukii</name>
    <name type="common">Tea green leafhopper</name>
    <name type="synonym">Empoasca onukii</name>
    <dbReference type="NCBI Taxonomy" id="2912585"/>
    <lineage>
        <taxon>Eukaryota</taxon>
        <taxon>Metazoa</taxon>
        <taxon>Ecdysozoa</taxon>
        <taxon>Arthropoda</taxon>
        <taxon>Hexapoda</taxon>
        <taxon>Insecta</taxon>
        <taxon>Pterygota</taxon>
        <taxon>Neoptera</taxon>
        <taxon>Paraneoptera</taxon>
        <taxon>Hemiptera</taxon>
        <taxon>Auchenorrhyncha</taxon>
        <taxon>Membracoidea</taxon>
        <taxon>Cicadellidae</taxon>
        <taxon>Typhlocybinae</taxon>
        <taxon>Empoascini</taxon>
        <taxon>Matsumurasca</taxon>
    </lineage>
</organism>
<proteinExistence type="evidence at transcript level"/>
<dbReference type="SUPFAM" id="SSF100910">
    <property type="entry name" value="Chemosensory protein Csp2"/>
    <property type="match status" value="1"/>
</dbReference>
<sequence>MYVALVLMMVAVAVAQDKYTTKYDGVNIDQILQNDRLLTSYFNCIMDKGKCSPDGQELKKHIPDALENECAKCSDKQKAGVEKVLRFLYEKKPDLFKEMEAKYDSEGKYRLKYKDRAEREFGIKV</sequence>
<dbReference type="AlphaFoldDB" id="A0A343WH08"/>
<dbReference type="Pfam" id="PF03392">
    <property type="entry name" value="OS-D"/>
    <property type="match status" value="1"/>
</dbReference>
<feature type="chain" id="PRO_5017046333" evidence="1">
    <location>
        <begin position="16"/>
        <end position="125"/>
    </location>
</feature>
<evidence type="ECO:0000256" key="1">
    <source>
        <dbReference type="SAM" id="SignalP"/>
    </source>
</evidence>
<keyword evidence="1" id="KW-0732">Signal</keyword>
<dbReference type="InterPro" id="IPR005055">
    <property type="entry name" value="A10/PebIII"/>
</dbReference>
<feature type="signal peptide" evidence="1">
    <location>
        <begin position="1"/>
        <end position="15"/>
    </location>
</feature>
<dbReference type="PANTHER" id="PTHR11257">
    <property type="entry name" value="CHEMOSENSORY PROTEIN-RELATED"/>
    <property type="match status" value="1"/>
</dbReference>
<accession>A0A343WH08</accession>
<dbReference type="Gene3D" id="1.10.2080.10">
    <property type="entry name" value="Insect odorant-binding protein A10/Ejaculatory bulb-specific protein 3"/>
    <property type="match status" value="1"/>
</dbReference>